<dbReference type="Pfam" id="PF13411">
    <property type="entry name" value="MerR_1"/>
    <property type="match status" value="1"/>
</dbReference>
<dbReference type="InterPro" id="IPR036420">
    <property type="entry name" value="BRCT_dom_sf"/>
</dbReference>
<evidence type="ECO:0000313" key="5">
    <source>
        <dbReference type="Proteomes" id="UP000320176"/>
    </source>
</evidence>
<dbReference type="InterPro" id="IPR019734">
    <property type="entry name" value="TPR_rpt"/>
</dbReference>
<dbReference type="SUPFAM" id="SSF46955">
    <property type="entry name" value="Putative DNA-binding domain"/>
    <property type="match status" value="1"/>
</dbReference>
<dbReference type="PANTHER" id="PTHR44998:SF1">
    <property type="entry name" value="UDP-N-ACETYLGLUCOSAMINE--PEPTIDE N-ACETYLGLUCOSAMINYLTRANSFERASE 110 KDA SUBUNIT"/>
    <property type="match status" value="1"/>
</dbReference>
<evidence type="ECO:0000313" key="4">
    <source>
        <dbReference type="EMBL" id="TWU01129.1"/>
    </source>
</evidence>
<dbReference type="Gene3D" id="1.10.1660.10">
    <property type="match status" value="1"/>
</dbReference>
<proteinExistence type="predicted"/>
<protein>
    <submittedName>
        <fullName evidence="4">Tetratricopeptide repeat protein</fullName>
    </submittedName>
</protein>
<evidence type="ECO:0000259" key="3">
    <source>
        <dbReference type="PROSITE" id="PS50937"/>
    </source>
</evidence>
<keyword evidence="5" id="KW-1185">Reference proteome</keyword>
<dbReference type="Gene3D" id="3.40.50.10190">
    <property type="entry name" value="BRCT domain"/>
    <property type="match status" value="1"/>
</dbReference>
<dbReference type="PROSITE" id="PS50005">
    <property type="entry name" value="TPR"/>
    <property type="match status" value="2"/>
</dbReference>
<evidence type="ECO:0000256" key="2">
    <source>
        <dbReference type="SAM" id="MobiDB-lite"/>
    </source>
</evidence>
<dbReference type="InterPro" id="IPR009061">
    <property type="entry name" value="DNA-bd_dom_put_sf"/>
</dbReference>
<sequence>MEPPRDTNDNEWMSVPAIVPFEPLRSLDEWIDEPSTARQTGDERLGDERLEDERLEDERLGDSDEESSAAIVYTEPDSPVKGVRIALVGRFGGMNQREATNLLRSYGAIVVDIGQSLIDWVVIGAEEPPLSEADLLSQRLIEAAAAGALQVVSETQLWQQLGLVDIEQSVRRYHTPAMLAGLLDVSVQVIRRWQRLGLIRPVKTMHKLPYFDYQEVATARRLAQWIAAGASPAAIERRLAQWVEILPNIGRPLDQLSVLVSGKEVLLRQGNGLIDPTGQMRFDFDALNAQSDSGQDRSNETSSDRDDESVLLVRETVLPFAHNTSDKGQSTLPVDVLLADAYAAEDDDQWEAAIDLYHLILARDGPRADINFQIAELLYRQGYLMAARERYYTALEVDPDMVEARASLAGVLLETGHVELAIAAYRGALSLHDEYPDVHYNLAKVLDNAGRGEEALTHWRRFLELAPESPWASEAIARLDEAVE</sequence>
<dbReference type="InterPro" id="IPR000551">
    <property type="entry name" value="MerR-type_HTH_dom"/>
</dbReference>
<feature type="compositionally biased region" description="Basic and acidic residues" evidence="2">
    <location>
        <begin position="40"/>
        <end position="62"/>
    </location>
</feature>
<comment type="caution">
    <text evidence="4">The sequence shown here is derived from an EMBL/GenBank/DDBJ whole genome shotgun (WGS) entry which is preliminary data.</text>
</comment>
<organism evidence="4 5">
    <name type="scientific">Stieleria varia</name>
    <dbReference type="NCBI Taxonomy" id="2528005"/>
    <lineage>
        <taxon>Bacteria</taxon>
        <taxon>Pseudomonadati</taxon>
        <taxon>Planctomycetota</taxon>
        <taxon>Planctomycetia</taxon>
        <taxon>Pirellulales</taxon>
        <taxon>Pirellulaceae</taxon>
        <taxon>Stieleria</taxon>
    </lineage>
</organism>
<dbReference type="PROSITE" id="PS50937">
    <property type="entry name" value="HTH_MERR_2"/>
    <property type="match status" value="1"/>
</dbReference>
<dbReference type="EMBL" id="SJPN01000005">
    <property type="protein sequence ID" value="TWU01129.1"/>
    <property type="molecule type" value="Genomic_DNA"/>
</dbReference>
<gene>
    <name evidence="4" type="ORF">Pla52n_45010</name>
</gene>
<dbReference type="Pfam" id="PF13432">
    <property type="entry name" value="TPR_16"/>
    <property type="match status" value="1"/>
</dbReference>
<dbReference type="SUPFAM" id="SSF48452">
    <property type="entry name" value="TPR-like"/>
    <property type="match status" value="1"/>
</dbReference>
<dbReference type="GO" id="GO:0003677">
    <property type="term" value="F:DNA binding"/>
    <property type="evidence" value="ECO:0007669"/>
    <property type="project" value="InterPro"/>
</dbReference>
<dbReference type="GO" id="GO:0016757">
    <property type="term" value="F:glycosyltransferase activity"/>
    <property type="evidence" value="ECO:0007669"/>
    <property type="project" value="TreeGrafter"/>
</dbReference>
<dbReference type="SMART" id="SM00422">
    <property type="entry name" value="HTH_MERR"/>
    <property type="match status" value="1"/>
</dbReference>
<dbReference type="GO" id="GO:0006355">
    <property type="term" value="P:regulation of DNA-templated transcription"/>
    <property type="evidence" value="ECO:0007669"/>
    <property type="project" value="InterPro"/>
</dbReference>
<feature type="compositionally biased region" description="Basic and acidic residues" evidence="2">
    <location>
        <begin position="294"/>
        <end position="304"/>
    </location>
</feature>
<name>A0A5C6APC6_9BACT</name>
<reference evidence="4 5" key="1">
    <citation type="submission" date="2019-02" db="EMBL/GenBank/DDBJ databases">
        <title>Deep-cultivation of Planctomycetes and their phenomic and genomic characterization uncovers novel biology.</title>
        <authorList>
            <person name="Wiegand S."/>
            <person name="Jogler M."/>
            <person name="Boedeker C."/>
            <person name="Pinto D."/>
            <person name="Vollmers J."/>
            <person name="Rivas-Marin E."/>
            <person name="Kohn T."/>
            <person name="Peeters S.H."/>
            <person name="Heuer A."/>
            <person name="Rast P."/>
            <person name="Oberbeckmann S."/>
            <person name="Bunk B."/>
            <person name="Jeske O."/>
            <person name="Meyerdierks A."/>
            <person name="Storesund J.E."/>
            <person name="Kallscheuer N."/>
            <person name="Luecker S."/>
            <person name="Lage O.M."/>
            <person name="Pohl T."/>
            <person name="Merkel B.J."/>
            <person name="Hornburger P."/>
            <person name="Mueller R.-W."/>
            <person name="Bruemmer F."/>
            <person name="Labrenz M."/>
            <person name="Spormann A.M."/>
            <person name="Op Den Camp H."/>
            <person name="Overmann J."/>
            <person name="Amann R."/>
            <person name="Jetten M.S.M."/>
            <person name="Mascher T."/>
            <person name="Medema M.H."/>
            <person name="Devos D.P."/>
            <person name="Kaster A.-K."/>
            <person name="Ovreas L."/>
            <person name="Rohde M."/>
            <person name="Galperin M.Y."/>
            <person name="Jogler C."/>
        </authorList>
    </citation>
    <scope>NUCLEOTIDE SEQUENCE [LARGE SCALE GENOMIC DNA]</scope>
    <source>
        <strain evidence="4 5">Pla52n</strain>
    </source>
</reference>
<dbReference type="Gene3D" id="1.25.40.10">
    <property type="entry name" value="Tetratricopeptide repeat domain"/>
    <property type="match status" value="1"/>
</dbReference>
<feature type="domain" description="HTH merR-type" evidence="3">
    <location>
        <begin position="173"/>
        <end position="241"/>
    </location>
</feature>
<dbReference type="InterPro" id="IPR011990">
    <property type="entry name" value="TPR-like_helical_dom_sf"/>
</dbReference>
<dbReference type="AlphaFoldDB" id="A0A5C6APC6"/>
<dbReference type="SMART" id="SM00028">
    <property type="entry name" value="TPR"/>
    <property type="match status" value="4"/>
</dbReference>
<dbReference type="GO" id="GO:0006493">
    <property type="term" value="P:protein O-linked glycosylation"/>
    <property type="evidence" value="ECO:0007669"/>
    <property type="project" value="TreeGrafter"/>
</dbReference>
<keyword evidence="1" id="KW-0802">TPR repeat</keyword>
<accession>A0A5C6APC6</accession>
<feature type="repeat" description="TPR" evidence="1">
    <location>
        <begin position="368"/>
        <end position="401"/>
    </location>
</feature>
<dbReference type="PANTHER" id="PTHR44998">
    <property type="match status" value="1"/>
</dbReference>
<feature type="region of interest" description="Disordered" evidence="2">
    <location>
        <begin position="289"/>
        <end position="308"/>
    </location>
</feature>
<dbReference type="Proteomes" id="UP000320176">
    <property type="component" value="Unassembled WGS sequence"/>
</dbReference>
<feature type="region of interest" description="Disordered" evidence="2">
    <location>
        <begin position="30"/>
        <end position="69"/>
    </location>
</feature>
<feature type="repeat" description="TPR" evidence="1">
    <location>
        <begin position="436"/>
        <end position="469"/>
    </location>
</feature>
<evidence type="ECO:0000256" key="1">
    <source>
        <dbReference type="PROSITE-ProRule" id="PRU00339"/>
    </source>
</evidence>